<evidence type="ECO:0000256" key="10">
    <source>
        <dbReference type="SAM" id="MobiDB-lite"/>
    </source>
</evidence>
<dbReference type="PANTHER" id="PTHR24037">
    <property type="entry name" value="HEART DEVELOPMENT PROTEIN WITH EGF-LIKE DOMAINS 1"/>
    <property type="match status" value="1"/>
</dbReference>
<dbReference type="Pfam" id="PF00008">
    <property type="entry name" value="EGF"/>
    <property type="match status" value="1"/>
</dbReference>
<name>A0A665XCW3_ECHNA</name>
<protein>
    <submittedName>
        <fullName evidence="14">Heart development protein with EGF-like domains 1</fullName>
    </submittedName>
</protein>
<feature type="compositionally biased region" description="Polar residues" evidence="10">
    <location>
        <begin position="923"/>
        <end position="937"/>
    </location>
</feature>
<evidence type="ECO:0000256" key="1">
    <source>
        <dbReference type="ARBA" id="ARBA00004236"/>
    </source>
</evidence>
<feature type="compositionally biased region" description="Low complexity" evidence="10">
    <location>
        <begin position="89"/>
        <end position="115"/>
    </location>
</feature>
<dbReference type="InParanoid" id="A0A665XCW3"/>
<feature type="compositionally biased region" description="Low complexity" evidence="10">
    <location>
        <begin position="767"/>
        <end position="785"/>
    </location>
</feature>
<keyword evidence="2" id="KW-1003">Cell membrane</keyword>
<evidence type="ECO:0000256" key="4">
    <source>
        <dbReference type="ARBA" id="ARBA00022729"/>
    </source>
</evidence>
<evidence type="ECO:0000313" key="15">
    <source>
        <dbReference type="Proteomes" id="UP000472264"/>
    </source>
</evidence>
<keyword evidence="15" id="KW-1185">Reference proteome</keyword>
<proteinExistence type="predicted"/>
<evidence type="ECO:0000256" key="7">
    <source>
        <dbReference type="ARBA" id="ARBA00023157"/>
    </source>
</evidence>
<feature type="chain" id="PRO_5025431332" evidence="12">
    <location>
        <begin position="22"/>
        <end position="1403"/>
    </location>
</feature>
<keyword evidence="7 9" id="KW-1015">Disulfide bond</keyword>
<keyword evidence="4 12" id="KW-0732">Signal</keyword>
<feature type="compositionally biased region" description="Low complexity" evidence="10">
    <location>
        <begin position="717"/>
        <end position="727"/>
    </location>
</feature>
<dbReference type="Proteomes" id="UP000472264">
    <property type="component" value="Chromosome 21"/>
</dbReference>
<dbReference type="PROSITE" id="PS50026">
    <property type="entry name" value="EGF_3"/>
    <property type="match status" value="2"/>
</dbReference>
<dbReference type="Pfam" id="PF07645">
    <property type="entry name" value="EGF_CA"/>
    <property type="match status" value="1"/>
</dbReference>
<comment type="caution">
    <text evidence="9">Lacks conserved residue(s) required for the propagation of feature annotation.</text>
</comment>
<feature type="region of interest" description="Disordered" evidence="10">
    <location>
        <begin position="38"/>
        <end position="550"/>
    </location>
</feature>
<feature type="domain" description="EGF-like" evidence="13">
    <location>
        <begin position="1048"/>
        <end position="1087"/>
    </location>
</feature>
<keyword evidence="11" id="KW-1133">Transmembrane helix</keyword>
<feature type="compositionally biased region" description="Low complexity" evidence="10">
    <location>
        <begin position="55"/>
        <end position="74"/>
    </location>
</feature>
<evidence type="ECO:0000256" key="6">
    <source>
        <dbReference type="ARBA" id="ARBA00023136"/>
    </source>
</evidence>
<dbReference type="SMART" id="SM00181">
    <property type="entry name" value="EGF"/>
    <property type="match status" value="3"/>
</dbReference>
<dbReference type="InterPro" id="IPR018097">
    <property type="entry name" value="EGF_Ca-bd_CS"/>
</dbReference>
<dbReference type="FunCoup" id="A0A665XCW3">
    <property type="interactions" value="283"/>
</dbReference>
<dbReference type="InterPro" id="IPR001881">
    <property type="entry name" value="EGF-like_Ca-bd_dom"/>
</dbReference>
<feature type="signal peptide" evidence="12">
    <location>
        <begin position="1"/>
        <end position="21"/>
    </location>
</feature>
<dbReference type="Gene3D" id="2.10.25.10">
    <property type="entry name" value="Laminin"/>
    <property type="match status" value="2"/>
</dbReference>
<feature type="region of interest" description="Disordered" evidence="10">
    <location>
        <begin position="858"/>
        <end position="879"/>
    </location>
</feature>
<dbReference type="SUPFAM" id="SSF57184">
    <property type="entry name" value="Growth factor receptor domain"/>
    <property type="match status" value="1"/>
</dbReference>
<dbReference type="PROSITE" id="PS00022">
    <property type="entry name" value="EGF_1"/>
    <property type="match status" value="1"/>
</dbReference>
<evidence type="ECO:0000256" key="9">
    <source>
        <dbReference type="PROSITE-ProRule" id="PRU00076"/>
    </source>
</evidence>
<dbReference type="PROSITE" id="PS01186">
    <property type="entry name" value="EGF_2"/>
    <property type="match status" value="1"/>
</dbReference>
<dbReference type="InterPro" id="IPR009030">
    <property type="entry name" value="Growth_fac_rcpt_cys_sf"/>
</dbReference>
<keyword evidence="5" id="KW-0677">Repeat</keyword>
<accession>A0A665XCW3</accession>
<evidence type="ECO:0000256" key="11">
    <source>
        <dbReference type="SAM" id="Phobius"/>
    </source>
</evidence>
<dbReference type="InterPro" id="IPR000152">
    <property type="entry name" value="EGF-type_Asp/Asn_hydroxyl_site"/>
</dbReference>
<feature type="compositionally biased region" description="Low complexity" evidence="10">
    <location>
        <begin position="182"/>
        <end position="549"/>
    </location>
</feature>
<keyword evidence="11" id="KW-0812">Transmembrane</keyword>
<evidence type="ECO:0000256" key="8">
    <source>
        <dbReference type="ARBA" id="ARBA00023180"/>
    </source>
</evidence>
<gene>
    <name evidence="14" type="primary">heg1</name>
</gene>
<dbReference type="SMART" id="SM00179">
    <property type="entry name" value="EGF_CA"/>
    <property type="match status" value="2"/>
</dbReference>
<dbReference type="InterPro" id="IPR049883">
    <property type="entry name" value="NOTCH1_EGF-like"/>
</dbReference>
<keyword evidence="8" id="KW-0325">Glycoprotein</keyword>
<keyword evidence="6 11" id="KW-0472">Membrane</keyword>
<dbReference type="CDD" id="cd00054">
    <property type="entry name" value="EGF_CA"/>
    <property type="match status" value="2"/>
</dbReference>
<dbReference type="Ensembl" id="ENSENLT00000055509.1">
    <property type="protein sequence ID" value="ENSENLP00000054223.1"/>
    <property type="gene ID" value="ENSENLG00000022594.1"/>
</dbReference>
<dbReference type="PANTHER" id="PTHR24037:SF3">
    <property type="entry name" value="PROTEIN HEG HOMOLOG 1"/>
    <property type="match status" value="1"/>
</dbReference>
<evidence type="ECO:0000256" key="2">
    <source>
        <dbReference type="ARBA" id="ARBA00022475"/>
    </source>
</evidence>
<feature type="region of interest" description="Disordered" evidence="10">
    <location>
        <begin position="632"/>
        <end position="826"/>
    </location>
</feature>
<sequence>MMETWFLNHVLGLSLSVLLLGLPGTPVINGPGPAATGMYHPAATAGPGLTENGETSTPHSSESLSPSQRSLLLTHPAGSHSAPAANLDTEQTQTFTETSSGSLETTSLSTEPLSSPIIATTEASGSGTGISGIRSISSNSSISTSRSGSSNTGISSTSNTGISSSSSSGTSSSSSGIGGGSSSSISGTSRSGTSNSGISIISTISTGPSSRGSSGGTSSSSSVIGSSISTGTSGSGIGTSSSGISSSISTGTSSSGIGSSISTSSHTSSGTSSSGISDTSSSGISDTSSSGISDTSSSGTSSSGGTSSHTSSGTSSSGISDTSSSGTSSSGTSSSSHTSSGTSSHTSGGTSSSGISGTSSSGTSSSSHTSSSGTSSSGTSSSGTSSSGTSSSGTSSSSSHTSSSGTSSTSSSGISGTSSSGTSSSSSHTSSSGTSSSSSHTSSSGTSSSGTSSSGTSSSGTSSSGTSSSGTSSRGTSSTSSSGIGSSSSTSSSGTSSSSSSGIGSSSSTSSSGTSSSGTSSSGTSSSGTSSDTSSSSGIGSSGSSISSGDWKEFVITDQVPGVSHTVSWEARSLKFTEETILPQDSPESTLWLGDATELSSQTAVQTDSMYTSTTSRVGERTLLSVTSSTSNSTSFAFTEESNPDQPLSAWGIPARTTGTEDYTQSAPSTRTGSGETTDQHMTQSFKTMFPDGGDRGVSEGIPISTGPPNATQHQHTTAAEETSESTPPLRVTDFSTDQSESMSSAPTVTSAAGGPTSITGTDVEFGSNAGASTESSTAGHSSSTLNQEGTERLTYQTREDNRDLGLSTAPPTISSNTTGSPQTETPELATELFLTTTPVPVTDRSQITREYTLKATASTTTTTATAPTLPVTSSSTFSSTASTSVSEMQTDTAFPFTIPTTTASTVALQTPAITPTYLAPPEQTNGPSTRTANPTDFPSLHVETSTGSTTVSTSRSQYVTTTYQHSSPTRNTEALHTTGKQAVRGTTEQVLTASPTDMQPTKAPPPVPRNPCVSNPCMNGGKCVSYKEHQYICHCQQAWTGPNCNQDMDECEKDPCPLGSRCVNTRGSFSCECPLGFDLENGRTCSRAKTFLGTFSVNKLPHDPVVFRSATIHEIYREIIQLLNASLSAFQGYSRSTLSKKEEDGVRILAVNMFSISTDVTSAEVFNSIKMSLSNCSSSLSHCRMVLQHQLAYEVESLCVAQKTQCDTERSTCTDSSGTAHCQCFLGYYKHNPDDLSCLECGDGYKLENGTCVPCMFGFGGFNCGNFYKLIAVVVSPAGGALLLILIIALIVTCCKKDKNDINKIIFKSGDLQMSPYADFPKNNRISMEWGRETIEMQENGSTKNLLQMTDIYYSPALRNSDLERNGLYPFTGLPGSRHSCIYPAQWNPSFISDDSRRRDYF</sequence>
<dbReference type="OMA" id="EREYCAD"/>
<evidence type="ECO:0000313" key="14">
    <source>
        <dbReference type="Ensembl" id="ENSENLP00000054223.1"/>
    </source>
</evidence>
<feature type="compositionally biased region" description="Polar residues" evidence="10">
    <location>
        <begin position="786"/>
        <end position="797"/>
    </location>
</feature>
<feature type="disulfide bond" evidence="9">
    <location>
        <begin position="1036"/>
        <end position="1045"/>
    </location>
</feature>
<dbReference type="PROSITE" id="PS01187">
    <property type="entry name" value="EGF_CA"/>
    <property type="match status" value="1"/>
</dbReference>
<evidence type="ECO:0000256" key="12">
    <source>
        <dbReference type="SAM" id="SignalP"/>
    </source>
</evidence>
<evidence type="ECO:0000256" key="5">
    <source>
        <dbReference type="ARBA" id="ARBA00022737"/>
    </source>
</evidence>
<evidence type="ECO:0000259" key="13">
    <source>
        <dbReference type="PROSITE" id="PS50026"/>
    </source>
</evidence>
<feature type="compositionally biased region" description="Polar residues" evidence="10">
    <location>
        <begin position="657"/>
        <end position="687"/>
    </location>
</feature>
<feature type="transmembrane region" description="Helical" evidence="11">
    <location>
        <begin position="1271"/>
        <end position="1296"/>
    </location>
</feature>
<dbReference type="SUPFAM" id="SSF57196">
    <property type="entry name" value="EGF/Laminin"/>
    <property type="match status" value="2"/>
</dbReference>
<feature type="compositionally biased region" description="Polar residues" evidence="10">
    <location>
        <begin position="810"/>
        <end position="826"/>
    </location>
</feature>
<reference evidence="14" key="2">
    <citation type="submission" date="2025-08" db="UniProtKB">
        <authorList>
            <consortium name="Ensembl"/>
        </authorList>
    </citation>
    <scope>IDENTIFICATION</scope>
</reference>
<feature type="domain" description="EGF-like" evidence="13">
    <location>
        <begin position="1009"/>
        <end position="1046"/>
    </location>
</feature>
<evidence type="ECO:0000256" key="3">
    <source>
        <dbReference type="ARBA" id="ARBA00022536"/>
    </source>
</evidence>
<dbReference type="GO" id="GO:0005509">
    <property type="term" value="F:calcium ion binding"/>
    <property type="evidence" value="ECO:0007669"/>
    <property type="project" value="InterPro"/>
</dbReference>
<feature type="compositionally biased region" description="Polar residues" evidence="10">
    <location>
        <begin position="734"/>
        <end position="761"/>
    </location>
</feature>
<reference evidence="14" key="3">
    <citation type="submission" date="2025-09" db="UniProtKB">
        <authorList>
            <consortium name="Ensembl"/>
        </authorList>
    </citation>
    <scope>IDENTIFICATION</scope>
</reference>
<dbReference type="GO" id="GO:0005886">
    <property type="term" value="C:plasma membrane"/>
    <property type="evidence" value="ECO:0007669"/>
    <property type="project" value="UniProtKB-SubCell"/>
</dbReference>
<keyword evidence="3 9" id="KW-0245">EGF-like domain</keyword>
<dbReference type="PROSITE" id="PS00010">
    <property type="entry name" value="ASX_HYDROXYL"/>
    <property type="match status" value="1"/>
</dbReference>
<reference evidence="14" key="1">
    <citation type="submission" date="2021-04" db="EMBL/GenBank/DDBJ databases">
        <authorList>
            <consortium name="Wellcome Sanger Institute Data Sharing"/>
        </authorList>
    </citation>
    <scope>NUCLEOTIDE SEQUENCE [LARGE SCALE GENOMIC DNA]</scope>
</reference>
<feature type="region of interest" description="Disordered" evidence="10">
    <location>
        <begin position="917"/>
        <end position="938"/>
    </location>
</feature>
<comment type="subcellular location">
    <subcellularLocation>
        <location evidence="1">Cell membrane</location>
    </subcellularLocation>
</comment>
<dbReference type="GO" id="GO:0007507">
    <property type="term" value="P:heart development"/>
    <property type="evidence" value="ECO:0007669"/>
    <property type="project" value="TreeGrafter"/>
</dbReference>
<dbReference type="InterPro" id="IPR000742">
    <property type="entry name" value="EGF"/>
</dbReference>
<dbReference type="FunFam" id="2.10.25.10:FF:000095">
    <property type="entry name" value="Notch, isoform B"/>
    <property type="match status" value="1"/>
</dbReference>
<feature type="compositionally biased region" description="Low complexity" evidence="10">
    <location>
        <begin position="131"/>
        <end position="175"/>
    </location>
</feature>
<feature type="compositionally biased region" description="Low complexity" evidence="10">
    <location>
        <begin position="632"/>
        <end position="641"/>
    </location>
</feature>
<organism evidence="14 15">
    <name type="scientific">Echeneis naucrates</name>
    <name type="common">Live sharksucker</name>
    <dbReference type="NCBI Taxonomy" id="173247"/>
    <lineage>
        <taxon>Eukaryota</taxon>
        <taxon>Metazoa</taxon>
        <taxon>Chordata</taxon>
        <taxon>Craniata</taxon>
        <taxon>Vertebrata</taxon>
        <taxon>Euteleostomi</taxon>
        <taxon>Actinopterygii</taxon>
        <taxon>Neopterygii</taxon>
        <taxon>Teleostei</taxon>
        <taxon>Neoteleostei</taxon>
        <taxon>Acanthomorphata</taxon>
        <taxon>Carangaria</taxon>
        <taxon>Carangiformes</taxon>
        <taxon>Echeneidae</taxon>
        <taxon>Echeneis</taxon>
    </lineage>
</organism>
<feature type="compositionally biased region" description="Polar residues" evidence="10">
    <location>
        <begin position="707"/>
        <end position="716"/>
    </location>
</feature>